<dbReference type="Proteomes" id="UP000539075">
    <property type="component" value="Unassembled WGS sequence"/>
</dbReference>
<dbReference type="RefSeq" id="WP_183721279.1">
    <property type="nucleotide sequence ID" value="NZ_JACHGO010000007.1"/>
</dbReference>
<dbReference type="PANTHER" id="PTHR11528">
    <property type="entry name" value="HEAT SHOCK PROTEIN 90 FAMILY MEMBER"/>
    <property type="match status" value="1"/>
</dbReference>
<feature type="binding site" evidence="6">
    <location>
        <position position="101"/>
    </location>
    <ligand>
        <name>ATP</name>
        <dbReference type="ChEBI" id="CHEBI:30616"/>
    </ligand>
</feature>
<comment type="subunit">
    <text evidence="5">Homodimer.</text>
</comment>
<dbReference type="PRINTS" id="PR00775">
    <property type="entry name" value="HEATSHOCK90"/>
</dbReference>
<comment type="function">
    <text evidence="5">Molecular chaperone. Has ATPase activity.</text>
</comment>
<evidence type="ECO:0000256" key="3">
    <source>
        <dbReference type="ARBA" id="ARBA00022840"/>
    </source>
</evidence>
<keyword evidence="5" id="KW-0346">Stress response</keyword>
<reference evidence="7 8" key="1">
    <citation type="submission" date="2020-08" db="EMBL/GenBank/DDBJ databases">
        <title>Genomic Encyclopedia of Type Strains, Phase IV (KMG-IV): sequencing the most valuable type-strain genomes for metagenomic binning, comparative biology and taxonomic classification.</title>
        <authorList>
            <person name="Goeker M."/>
        </authorList>
    </citation>
    <scope>NUCLEOTIDE SEQUENCE [LARGE SCALE GENOMIC DNA]</scope>
    <source>
        <strain evidence="7 8">DSM 11275</strain>
    </source>
</reference>
<dbReference type="AlphaFoldDB" id="A0A7W8C605"/>
<evidence type="ECO:0000256" key="6">
    <source>
        <dbReference type="PIRSR" id="PIRSR002583-1"/>
    </source>
</evidence>
<dbReference type="PROSITE" id="PS00298">
    <property type="entry name" value="HSP90"/>
    <property type="match status" value="1"/>
</dbReference>
<evidence type="ECO:0000256" key="1">
    <source>
        <dbReference type="ARBA" id="ARBA00008239"/>
    </source>
</evidence>
<feature type="binding site" evidence="6">
    <location>
        <position position="87"/>
    </location>
    <ligand>
        <name>ATP</name>
        <dbReference type="ChEBI" id="CHEBI:30616"/>
    </ligand>
</feature>
<feature type="binding site" evidence="6">
    <location>
        <position position="200"/>
    </location>
    <ligand>
        <name>ATP</name>
        <dbReference type="ChEBI" id="CHEBI:30616"/>
    </ligand>
</feature>
<keyword evidence="5" id="KW-0963">Cytoplasm</keyword>
<comment type="subcellular location">
    <subcellularLocation>
        <location evidence="5">Cytoplasm</location>
    </subcellularLocation>
</comment>
<feature type="binding site" evidence="6">
    <location>
        <position position="95"/>
    </location>
    <ligand>
        <name>ATP</name>
        <dbReference type="ChEBI" id="CHEBI:30616"/>
    </ligand>
</feature>
<feature type="binding site" evidence="6">
    <location>
        <position position="82"/>
    </location>
    <ligand>
        <name>ATP</name>
        <dbReference type="ChEBI" id="CHEBI:30616"/>
    </ligand>
</feature>
<dbReference type="Gene3D" id="3.40.50.11260">
    <property type="match status" value="1"/>
</dbReference>
<dbReference type="InterPro" id="IPR020575">
    <property type="entry name" value="Hsp90_N"/>
</dbReference>
<feature type="binding site" evidence="6">
    <location>
        <begin position="102"/>
        <end position="103"/>
    </location>
    <ligand>
        <name>ATP</name>
        <dbReference type="ChEBI" id="CHEBI:30616"/>
    </ligand>
</feature>
<dbReference type="InterPro" id="IPR019805">
    <property type="entry name" value="Heat_shock_protein_90_CS"/>
</dbReference>
<dbReference type="GO" id="GO:0140662">
    <property type="term" value="F:ATP-dependent protein folding chaperone"/>
    <property type="evidence" value="ECO:0007669"/>
    <property type="project" value="InterPro"/>
</dbReference>
<dbReference type="PIRSF" id="PIRSF002583">
    <property type="entry name" value="Hsp90"/>
    <property type="match status" value="1"/>
</dbReference>
<dbReference type="NCBIfam" id="NF003555">
    <property type="entry name" value="PRK05218.1"/>
    <property type="match status" value="1"/>
</dbReference>
<dbReference type="InterPro" id="IPR036890">
    <property type="entry name" value="HATPase_C_sf"/>
</dbReference>
<dbReference type="Gene3D" id="3.30.565.10">
    <property type="entry name" value="Histidine kinase-like ATPase, C-terminal domain"/>
    <property type="match status" value="1"/>
</dbReference>
<dbReference type="Pfam" id="PF00183">
    <property type="entry name" value="HSP90"/>
    <property type="match status" value="1"/>
</dbReference>
<keyword evidence="4 5" id="KW-0143">Chaperone</keyword>
<dbReference type="GO" id="GO:0051082">
    <property type="term" value="F:unfolded protein binding"/>
    <property type="evidence" value="ECO:0007669"/>
    <property type="project" value="UniProtKB-UniRule"/>
</dbReference>
<protein>
    <recommendedName>
        <fullName evidence="5">Chaperone protein HtpG</fullName>
    </recommendedName>
    <alternativeName>
        <fullName evidence="5">Heat shock protein HtpG</fullName>
    </alternativeName>
    <alternativeName>
        <fullName evidence="5">High temperature protein G</fullName>
    </alternativeName>
</protein>
<gene>
    <name evidence="5" type="primary">htpG</name>
    <name evidence="7" type="ORF">HNQ38_002516</name>
</gene>
<dbReference type="InterPro" id="IPR037196">
    <property type="entry name" value="HSP90_C"/>
</dbReference>
<dbReference type="InterPro" id="IPR020568">
    <property type="entry name" value="Ribosomal_Su5_D2-typ_SF"/>
</dbReference>
<dbReference type="GO" id="GO:0005737">
    <property type="term" value="C:cytoplasm"/>
    <property type="evidence" value="ECO:0007669"/>
    <property type="project" value="UniProtKB-SubCell"/>
</dbReference>
<name>A0A7W8C605_9BACT</name>
<keyword evidence="2 5" id="KW-0547">Nucleotide-binding</keyword>
<dbReference type="SUPFAM" id="SSF55874">
    <property type="entry name" value="ATPase domain of HSP90 chaperone/DNA topoisomerase II/histidine kinase"/>
    <property type="match status" value="1"/>
</dbReference>
<keyword evidence="8" id="KW-1185">Reference proteome</keyword>
<comment type="similarity">
    <text evidence="1 5">Belongs to the heat shock protein 90 family.</text>
</comment>
<feature type="binding site" evidence="6">
    <location>
        <position position="350"/>
    </location>
    <ligand>
        <name>ATP</name>
        <dbReference type="ChEBI" id="CHEBI:30616"/>
    </ligand>
</feature>
<feature type="binding site" evidence="6">
    <location>
        <position position="36"/>
    </location>
    <ligand>
        <name>ATP</name>
        <dbReference type="ChEBI" id="CHEBI:30616"/>
    </ligand>
</feature>
<dbReference type="EMBL" id="JACHGO010000007">
    <property type="protein sequence ID" value="MBB5144405.1"/>
    <property type="molecule type" value="Genomic_DNA"/>
</dbReference>
<dbReference type="GO" id="GO:0016887">
    <property type="term" value="F:ATP hydrolysis activity"/>
    <property type="evidence" value="ECO:0007669"/>
    <property type="project" value="InterPro"/>
</dbReference>
<dbReference type="Gene3D" id="3.30.230.80">
    <property type="match status" value="1"/>
</dbReference>
<proteinExistence type="inferred from homology"/>
<evidence type="ECO:0000256" key="4">
    <source>
        <dbReference type="ARBA" id="ARBA00023186"/>
    </source>
</evidence>
<organism evidence="7 8">
    <name type="scientific">Desulfovibrio intestinalis</name>
    <dbReference type="NCBI Taxonomy" id="58621"/>
    <lineage>
        <taxon>Bacteria</taxon>
        <taxon>Pseudomonadati</taxon>
        <taxon>Thermodesulfobacteriota</taxon>
        <taxon>Desulfovibrionia</taxon>
        <taxon>Desulfovibrionales</taxon>
        <taxon>Desulfovibrionaceae</taxon>
        <taxon>Desulfovibrio</taxon>
    </lineage>
</organism>
<feature type="binding site" evidence="6">
    <location>
        <position position="40"/>
    </location>
    <ligand>
        <name>ATP</name>
        <dbReference type="ChEBI" id="CHEBI:30616"/>
    </ligand>
</feature>
<comment type="caution">
    <text evidence="7">The sequence shown here is derived from an EMBL/GenBank/DDBJ whole genome shotgun (WGS) entry which is preliminary data.</text>
</comment>
<accession>A0A7W8C605</accession>
<dbReference type="CDD" id="cd16927">
    <property type="entry name" value="HATPase_Hsp90-like"/>
    <property type="match status" value="1"/>
</dbReference>
<evidence type="ECO:0000256" key="5">
    <source>
        <dbReference type="HAMAP-Rule" id="MF_00505"/>
    </source>
</evidence>
<dbReference type="GO" id="GO:0005524">
    <property type="term" value="F:ATP binding"/>
    <property type="evidence" value="ECO:0007669"/>
    <property type="project" value="UniProtKB-UniRule"/>
</dbReference>
<feature type="region of interest" description="C" evidence="5">
    <location>
        <begin position="574"/>
        <end position="659"/>
    </location>
</feature>
<dbReference type="Gene3D" id="1.20.120.790">
    <property type="entry name" value="Heat shock protein 90, C-terminal domain"/>
    <property type="match status" value="1"/>
</dbReference>
<dbReference type="SUPFAM" id="SSF54211">
    <property type="entry name" value="Ribosomal protein S5 domain 2-like"/>
    <property type="match status" value="1"/>
</dbReference>
<comment type="caution">
    <text evidence="5">Lacks conserved residue(s) required for the propagation of feature annotation.</text>
</comment>
<evidence type="ECO:0000313" key="8">
    <source>
        <dbReference type="Proteomes" id="UP000539075"/>
    </source>
</evidence>
<sequence length="659" mass="74182">MAEAGKKPRQFRAEVRKVLHILTNSLYTNREIFLRELISNASDALDKLRFRINRGESPSLPDLPLEIRITIDKDAKTLTIADTGLGMTAEELAENLGTIAKSGSEQFLADIAAENAAKAKSGNGRAHEDDAEGEEAVADAANIIGRFGIGFYSVFMVANKVTVTSRPAFGEDSSAHTWTSDGLGTYTVTQSEDAEPARGTVIKAWLKDDAEEFLEKFRVESAIRKHSAFVPFPVFVDGEQANTQPALWREPKFSITKEQYAEFYKALTYDNADPLDELHFSVDAPVQFNALFFIPASAQDFFGSDRDFWGLDLYARRVLIQHRNKELIPEYLAFLKGVVDTEDLPLNISRETLQENVVLRKINQVIVKQTLSHLEKLARNDAEKYNDFWRLHGKIFKLGYHDFANRERVTALLRFNSSTQADAEALTSLDDYMSRAPEGQKTFWYVAAPNREAARLNPHMELFRQKGIEVLYLFEPIDEFVMDGLGRYKEWEFKSVEAAADDALKDFADKEKAARESAAPLSDEDSTSFEDLMAKMKELLGDKVTDVRISHRLADSPAVLVSPDGGMSSSMEKLLKVMQKDDSLPVKVLEVNRDHPLLRSMLRMFKADKDDKTLAEMTQGVFDASLLLDGYLKDPQALAARTNKLLEEAAAWYTEVRKI</sequence>
<keyword evidence="3 5" id="KW-0067">ATP-binding</keyword>
<dbReference type="HAMAP" id="MF_00505">
    <property type="entry name" value="HSP90"/>
    <property type="match status" value="1"/>
</dbReference>
<dbReference type="Pfam" id="PF13589">
    <property type="entry name" value="HATPase_c_3"/>
    <property type="match status" value="1"/>
</dbReference>
<evidence type="ECO:0000313" key="7">
    <source>
        <dbReference type="EMBL" id="MBB5144405.1"/>
    </source>
</evidence>
<dbReference type="SUPFAM" id="SSF110942">
    <property type="entry name" value="HSP90 C-terminal domain"/>
    <property type="match status" value="1"/>
</dbReference>
<dbReference type="InterPro" id="IPR001404">
    <property type="entry name" value="Hsp90_fam"/>
</dbReference>
<evidence type="ECO:0000256" key="2">
    <source>
        <dbReference type="ARBA" id="ARBA00022741"/>
    </source>
</evidence>
<feature type="region of interest" description="A; substrate-binding" evidence="5">
    <location>
        <begin position="1"/>
        <end position="350"/>
    </location>
</feature>